<evidence type="ECO:0000256" key="1">
    <source>
        <dbReference type="SAM" id="SignalP"/>
    </source>
</evidence>
<keyword evidence="1" id="KW-0732">Signal</keyword>
<evidence type="ECO:0000313" key="2">
    <source>
        <dbReference type="EMBL" id="TQE07383.1"/>
    </source>
</evidence>
<dbReference type="EMBL" id="VIEB01000087">
    <property type="protein sequence ID" value="TQE07383.1"/>
    <property type="molecule type" value="Genomic_DNA"/>
</dbReference>
<gene>
    <name evidence="2" type="ORF">C1H46_007036</name>
</gene>
<organism evidence="2 3">
    <name type="scientific">Malus baccata</name>
    <name type="common">Siberian crab apple</name>
    <name type="synonym">Pyrus baccata</name>
    <dbReference type="NCBI Taxonomy" id="106549"/>
    <lineage>
        <taxon>Eukaryota</taxon>
        <taxon>Viridiplantae</taxon>
        <taxon>Streptophyta</taxon>
        <taxon>Embryophyta</taxon>
        <taxon>Tracheophyta</taxon>
        <taxon>Spermatophyta</taxon>
        <taxon>Magnoliopsida</taxon>
        <taxon>eudicotyledons</taxon>
        <taxon>Gunneridae</taxon>
        <taxon>Pentapetalae</taxon>
        <taxon>rosids</taxon>
        <taxon>fabids</taxon>
        <taxon>Rosales</taxon>
        <taxon>Rosaceae</taxon>
        <taxon>Amygdaloideae</taxon>
        <taxon>Maleae</taxon>
        <taxon>Malus</taxon>
    </lineage>
</organism>
<keyword evidence="3" id="KW-1185">Reference proteome</keyword>
<comment type="caution">
    <text evidence="2">The sequence shown here is derived from an EMBL/GenBank/DDBJ whole genome shotgun (WGS) entry which is preliminary data.</text>
</comment>
<sequence>MHFVYSLSPMLICFLLNTSSTNKVQHKRNFNDPKSPEIQASPGSCSSTPNKSIVLPMQRALFLRCASEI</sequence>
<dbReference type="Proteomes" id="UP000315295">
    <property type="component" value="Unassembled WGS sequence"/>
</dbReference>
<feature type="signal peptide" evidence="1">
    <location>
        <begin position="1"/>
        <end position="21"/>
    </location>
</feature>
<evidence type="ECO:0000313" key="3">
    <source>
        <dbReference type="Proteomes" id="UP000315295"/>
    </source>
</evidence>
<protein>
    <recommendedName>
        <fullName evidence="4">Secreted protein</fullName>
    </recommendedName>
</protein>
<accession>A0A540N9Y7</accession>
<name>A0A540N9Y7_MALBA</name>
<dbReference type="AlphaFoldDB" id="A0A540N9Y7"/>
<proteinExistence type="predicted"/>
<evidence type="ECO:0008006" key="4">
    <source>
        <dbReference type="Google" id="ProtNLM"/>
    </source>
</evidence>
<reference evidence="2 3" key="1">
    <citation type="journal article" date="2019" name="G3 (Bethesda)">
        <title>Sequencing of a Wild Apple (Malus baccata) Genome Unravels the Differences Between Cultivated and Wild Apple Species Regarding Disease Resistance and Cold Tolerance.</title>
        <authorList>
            <person name="Chen X."/>
        </authorList>
    </citation>
    <scope>NUCLEOTIDE SEQUENCE [LARGE SCALE GENOMIC DNA]</scope>
    <source>
        <strain evidence="3">cv. Shandingzi</strain>
        <tissue evidence="2">Leaves</tissue>
    </source>
</reference>
<feature type="chain" id="PRO_5021785325" description="Secreted protein" evidence="1">
    <location>
        <begin position="22"/>
        <end position="69"/>
    </location>
</feature>